<dbReference type="HOGENOM" id="CLU_132654_0_0_5"/>
<sequence length="212" mass="23275">MPPVPAGAAGRFGAAATMLSQSRRCMRTAVSEINEMGVRNYLIEGVSGAGKTAVAEELQRRGYHVVHGDRELAYSGDPTTGKPVDGPADERVADRSAWVHAHHIWDVGKVRAMIVDRRSLISFFCGGCRNLPRFVDWFDAVFELDVDLDTLKRRLAARPEDEYGGRPAERALIMRLHATKEDVPKHALRIDATAPLAVIVDEILSKCGETEG</sequence>
<dbReference type="SUPFAM" id="SSF52540">
    <property type="entry name" value="P-loop containing nucleoside triphosphate hydrolases"/>
    <property type="match status" value="1"/>
</dbReference>
<dbReference type="AlphaFoldDB" id="A0A060HX95"/>
<dbReference type="Pfam" id="PF13238">
    <property type="entry name" value="AAA_18"/>
    <property type="match status" value="1"/>
</dbReference>
<reference evidence="1 2" key="1">
    <citation type="submission" date="2013-12" db="EMBL/GenBank/DDBJ databases">
        <title>Complete genome sequence of Rhizobium etli bv. mimosae IE4771.</title>
        <authorList>
            <person name="Bustos P."/>
            <person name="Santamaria R.I."/>
            <person name="Lozano L."/>
            <person name="Ormeno-Orrillo E."/>
            <person name="Rogel M.A."/>
            <person name="Romero D."/>
            <person name="Cevallos M.A."/>
            <person name="Martinez-Romero E."/>
            <person name="Gonzalez V."/>
        </authorList>
    </citation>
    <scope>NUCLEOTIDE SEQUENCE [LARGE SCALE GENOMIC DNA]</scope>
    <source>
        <strain evidence="1 2">IE4771</strain>
    </source>
</reference>
<gene>
    <name evidence="1" type="ORF">IE4771_CH01054</name>
</gene>
<evidence type="ECO:0000313" key="2">
    <source>
        <dbReference type="Proteomes" id="UP000027180"/>
    </source>
</evidence>
<accession>A0A060HX95</accession>
<dbReference type="Gene3D" id="3.40.50.300">
    <property type="entry name" value="P-loop containing nucleotide triphosphate hydrolases"/>
    <property type="match status" value="1"/>
</dbReference>
<organism evidence="1 2">
    <name type="scientific">Rhizobium etli bv. mimosae str. IE4771</name>
    <dbReference type="NCBI Taxonomy" id="1432050"/>
    <lineage>
        <taxon>Bacteria</taxon>
        <taxon>Pseudomonadati</taxon>
        <taxon>Pseudomonadota</taxon>
        <taxon>Alphaproteobacteria</taxon>
        <taxon>Hyphomicrobiales</taxon>
        <taxon>Rhizobiaceae</taxon>
        <taxon>Rhizobium/Agrobacterium group</taxon>
        <taxon>Rhizobium</taxon>
    </lineage>
</organism>
<proteinExistence type="predicted"/>
<dbReference type="InterPro" id="IPR027417">
    <property type="entry name" value="P-loop_NTPase"/>
</dbReference>
<dbReference type="KEGG" id="rei:IE4771_CH01054"/>
<name>A0A060HX95_RHIET</name>
<evidence type="ECO:0000313" key="1">
    <source>
        <dbReference type="EMBL" id="AIC26207.1"/>
    </source>
</evidence>
<dbReference type="EMBL" id="CP006986">
    <property type="protein sequence ID" value="AIC26207.1"/>
    <property type="molecule type" value="Genomic_DNA"/>
</dbReference>
<protein>
    <submittedName>
        <fullName evidence="1">P-loop NTPase domain-containing protein</fullName>
    </submittedName>
</protein>
<dbReference type="Proteomes" id="UP000027180">
    <property type="component" value="Chromosome"/>
</dbReference>